<dbReference type="Proteomes" id="UP000828251">
    <property type="component" value="Unassembled WGS sequence"/>
</dbReference>
<evidence type="ECO:0000313" key="3">
    <source>
        <dbReference type="Proteomes" id="UP000828251"/>
    </source>
</evidence>
<accession>A0A9D3VJ93</accession>
<keyword evidence="1" id="KW-0472">Membrane</keyword>
<proteinExistence type="predicted"/>
<keyword evidence="3" id="KW-1185">Reference proteome</keyword>
<gene>
    <name evidence="2" type="ORF">J1N35_023704</name>
</gene>
<reference evidence="2 3" key="1">
    <citation type="journal article" date="2021" name="Plant Biotechnol. J.">
        <title>Multi-omics assisted identification of the key and species-specific regulatory components of drought-tolerant mechanisms in Gossypium stocksii.</title>
        <authorList>
            <person name="Yu D."/>
            <person name="Ke L."/>
            <person name="Zhang D."/>
            <person name="Wu Y."/>
            <person name="Sun Y."/>
            <person name="Mei J."/>
            <person name="Sun J."/>
            <person name="Sun Y."/>
        </authorList>
    </citation>
    <scope>NUCLEOTIDE SEQUENCE [LARGE SCALE GENOMIC DNA]</scope>
    <source>
        <strain evidence="3">cv. E1</strain>
        <tissue evidence="2">Leaf</tissue>
    </source>
</reference>
<protein>
    <submittedName>
        <fullName evidence="2">Uncharacterized protein</fullName>
    </submittedName>
</protein>
<keyword evidence="1" id="KW-0812">Transmembrane</keyword>
<organism evidence="2 3">
    <name type="scientific">Gossypium stocksii</name>
    <dbReference type="NCBI Taxonomy" id="47602"/>
    <lineage>
        <taxon>Eukaryota</taxon>
        <taxon>Viridiplantae</taxon>
        <taxon>Streptophyta</taxon>
        <taxon>Embryophyta</taxon>
        <taxon>Tracheophyta</taxon>
        <taxon>Spermatophyta</taxon>
        <taxon>Magnoliopsida</taxon>
        <taxon>eudicotyledons</taxon>
        <taxon>Gunneridae</taxon>
        <taxon>Pentapetalae</taxon>
        <taxon>rosids</taxon>
        <taxon>malvids</taxon>
        <taxon>Malvales</taxon>
        <taxon>Malvaceae</taxon>
        <taxon>Malvoideae</taxon>
        <taxon>Gossypium</taxon>
    </lineage>
</organism>
<dbReference type="AlphaFoldDB" id="A0A9D3VJ93"/>
<evidence type="ECO:0000256" key="1">
    <source>
        <dbReference type="SAM" id="Phobius"/>
    </source>
</evidence>
<keyword evidence="1" id="KW-1133">Transmembrane helix</keyword>
<dbReference type="EMBL" id="JAIQCV010000007">
    <property type="protein sequence ID" value="KAH1083943.1"/>
    <property type="molecule type" value="Genomic_DNA"/>
</dbReference>
<evidence type="ECO:0000313" key="2">
    <source>
        <dbReference type="EMBL" id="KAH1083943.1"/>
    </source>
</evidence>
<feature type="transmembrane region" description="Helical" evidence="1">
    <location>
        <begin position="25"/>
        <end position="43"/>
    </location>
</feature>
<name>A0A9D3VJ93_9ROSI</name>
<comment type="caution">
    <text evidence="2">The sequence shown here is derived from an EMBL/GenBank/DDBJ whole genome shotgun (WGS) entry which is preliminary data.</text>
</comment>
<feature type="transmembrane region" description="Helical" evidence="1">
    <location>
        <begin position="49"/>
        <end position="70"/>
    </location>
</feature>
<sequence>MLKIRTVKVALEVFLAMNWKTYESLFIEIGSLMVFSWCVNTVLRPWLLQTVFTEIEIAMFKVGTVVFLLVDKNGNEMAFSLAMAGVSRAQMFKA</sequence>